<comment type="similarity">
    <text evidence="4">Belongs to the CFAP96 family.</text>
</comment>
<dbReference type="PANTHER" id="PTHR31144">
    <property type="entry name" value="UPF0602 PROTEIN C4ORF47"/>
    <property type="match status" value="1"/>
</dbReference>
<dbReference type="GO" id="GO:0005881">
    <property type="term" value="C:cytoplasmic microtubule"/>
    <property type="evidence" value="ECO:0007669"/>
    <property type="project" value="TreeGrafter"/>
</dbReference>
<keyword evidence="3" id="KW-0206">Cytoskeleton</keyword>
<feature type="compositionally biased region" description="Polar residues" evidence="6">
    <location>
        <begin position="160"/>
        <end position="172"/>
    </location>
</feature>
<dbReference type="Pfam" id="PF15239">
    <property type="entry name" value="CFAP96-like"/>
    <property type="match status" value="1"/>
</dbReference>
<keyword evidence="2" id="KW-0963">Cytoplasm</keyword>
<evidence type="ECO:0000256" key="3">
    <source>
        <dbReference type="ARBA" id="ARBA00023212"/>
    </source>
</evidence>
<evidence type="ECO:0000256" key="6">
    <source>
        <dbReference type="SAM" id="MobiDB-lite"/>
    </source>
</evidence>
<dbReference type="PANTHER" id="PTHR31144:SF1">
    <property type="entry name" value="UPF0602 PROTEIN C4ORF47"/>
    <property type="match status" value="1"/>
</dbReference>
<feature type="compositionally biased region" description="Basic residues" evidence="6">
    <location>
        <begin position="237"/>
        <end position="247"/>
    </location>
</feature>
<feature type="region of interest" description="Disordered" evidence="6">
    <location>
        <begin position="46"/>
        <end position="65"/>
    </location>
</feature>
<dbReference type="AlphaFoldDB" id="A0AAD1XKZ1"/>
<evidence type="ECO:0000313" key="7">
    <source>
        <dbReference type="EMBL" id="CAI2374592.1"/>
    </source>
</evidence>
<dbReference type="GO" id="GO:0005813">
    <property type="term" value="C:centrosome"/>
    <property type="evidence" value="ECO:0007669"/>
    <property type="project" value="UniProtKB-SubCell"/>
</dbReference>
<dbReference type="Proteomes" id="UP001295684">
    <property type="component" value="Unassembled WGS sequence"/>
</dbReference>
<proteinExistence type="inferred from homology"/>
<protein>
    <recommendedName>
        <fullName evidence="5">Cilia-and flagella-associated protein 96</fullName>
    </recommendedName>
</protein>
<dbReference type="InterPro" id="IPR029358">
    <property type="entry name" value="CFAP96"/>
</dbReference>
<evidence type="ECO:0000256" key="2">
    <source>
        <dbReference type="ARBA" id="ARBA00022490"/>
    </source>
</evidence>
<evidence type="ECO:0000256" key="4">
    <source>
        <dbReference type="ARBA" id="ARBA00035656"/>
    </source>
</evidence>
<name>A0AAD1XKZ1_EUPCR</name>
<comment type="caution">
    <text evidence="7">The sequence shown here is derived from an EMBL/GenBank/DDBJ whole genome shotgun (WGS) entry which is preliminary data.</text>
</comment>
<evidence type="ECO:0000313" key="8">
    <source>
        <dbReference type="Proteomes" id="UP001295684"/>
    </source>
</evidence>
<evidence type="ECO:0000256" key="1">
    <source>
        <dbReference type="ARBA" id="ARBA00004300"/>
    </source>
</evidence>
<dbReference type="EMBL" id="CAMPGE010016011">
    <property type="protein sequence ID" value="CAI2374592.1"/>
    <property type="molecule type" value="Genomic_DNA"/>
</dbReference>
<keyword evidence="8" id="KW-1185">Reference proteome</keyword>
<reference evidence="7" key="1">
    <citation type="submission" date="2023-07" db="EMBL/GenBank/DDBJ databases">
        <authorList>
            <consortium name="AG Swart"/>
            <person name="Singh M."/>
            <person name="Singh A."/>
            <person name="Seah K."/>
            <person name="Emmerich C."/>
        </authorList>
    </citation>
    <scope>NUCLEOTIDE SEQUENCE</scope>
    <source>
        <strain evidence="7">DP1</strain>
    </source>
</reference>
<organism evidence="7 8">
    <name type="scientific">Euplotes crassus</name>
    <dbReference type="NCBI Taxonomy" id="5936"/>
    <lineage>
        <taxon>Eukaryota</taxon>
        <taxon>Sar</taxon>
        <taxon>Alveolata</taxon>
        <taxon>Ciliophora</taxon>
        <taxon>Intramacronucleata</taxon>
        <taxon>Spirotrichea</taxon>
        <taxon>Hypotrichia</taxon>
        <taxon>Euplotida</taxon>
        <taxon>Euplotidae</taxon>
        <taxon>Moneuplotes</taxon>
    </lineage>
</organism>
<feature type="region of interest" description="Disordered" evidence="6">
    <location>
        <begin position="160"/>
        <end position="319"/>
    </location>
</feature>
<gene>
    <name evidence="7" type="ORF">ECRASSUSDP1_LOCUS15947</name>
</gene>
<accession>A0AAD1XKZ1</accession>
<evidence type="ECO:0000256" key="5">
    <source>
        <dbReference type="ARBA" id="ARBA00035693"/>
    </source>
</evidence>
<feature type="compositionally biased region" description="Basic and acidic residues" evidence="6">
    <location>
        <begin position="178"/>
        <end position="210"/>
    </location>
</feature>
<comment type="subcellular location">
    <subcellularLocation>
        <location evidence="1">Cytoplasm</location>
        <location evidence="1">Cytoskeleton</location>
        <location evidence="1">Microtubule organizing center</location>
        <location evidence="1">Centrosome</location>
    </subcellularLocation>
</comment>
<sequence length="337" mass="38526">MAQEVLEKEAEKFIKSTKFMEESYDFVNKERFGLFSQPGSLALGENTYAPPKLAHKDEDGRVVTEPPNFLTTKVKKGNIDQVLFSEPGYITSGDPYSDKKLTMREPKKDGYKVVSDHAFKPAKQIPEPVKSAYEHMQADEHVKKNHRDADGAVILAPRNFTTTGAKQGNPATTPGVLFEKEYYPHMKDEYDRRKELASEELKESKKKMQEKPFSQRIKPVETFNNIEQTYGEEGLKFPKKKPPRKAKPQVEHPGPFKPSNPGKKGATDKTIQPFPEYLDDKKALEDPNYGKPTQKKVKKDDERPPWKPNTFVKSRPTPSVVTNLRNIRSCLPTMMRR</sequence>